<evidence type="ECO:0000313" key="2">
    <source>
        <dbReference type="EMBL" id="ASY45946.1"/>
    </source>
</evidence>
<name>A0A249MX85_SPHXE</name>
<evidence type="ECO:0000259" key="1">
    <source>
        <dbReference type="Pfam" id="PF13577"/>
    </source>
</evidence>
<dbReference type="SUPFAM" id="SSF54427">
    <property type="entry name" value="NTF2-like"/>
    <property type="match status" value="1"/>
</dbReference>
<reference evidence="2 3" key="1">
    <citation type="submission" date="2017-08" db="EMBL/GenBank/DDBJ databases">
        <title>Whole Genome Sequence of Sphingobium hydrophobicum C1: Insights into Adaption to the Electronic-waste Contaminated Sediment.</title>
        <authorList>
            <person name="Song D."/>
            <person name="Chen X."/>
            <person name="Xu M."/>
        </authorList>
    </citation>
    <scope>NUCLEOTIDE SEQUENCE [LARGE SCALE GENOMIC DNA]</scope>
    <source>
        <strain evidence="2 3">C1</strain>
    </source>
</reference>
<feature type="domain" description="SnoaL-like" evidence="1">
    <location>
        <begin position="7"/>
        <end position="135"/>
    </location>
</feature>
<organism evidence="2 3">
    <name type="scientific">Sphingobium xenophagum</name>
    <dbReference type="NCBI Taxonomy" id="121428"/>
    <lineage>
        <taxon>Bacteria</taxon>
        <taxon>Pseudomonadati</taxon>
        <taxon>Pseudomonadota</taxon>
        <taxon>Alphaproteobacteria</taxon>
        <taxon>Sphingomonadales</taxon>
        <taxon>Sphingomonadaceae</taxon>
        <taxon>Sphingobium</taxon>
    </lineage>
</organism>
<evidence type="ECO:0000313" key="3">
    <source>
        <dbReference type="Proteomes" id="UP000217141"/>
    </source>
</evidence>
<gene>
    <name evidence="2" type="ORF">CJD35_15530</name>
</gene>
<proteinExistence type="predicted"/>
<sequence>MMIDLAMLADRLAIEECLYLYAHLVDSMQFHRIAEEVFTEDGSIDFGSARSVGREAIHAQCMGYQGALMGCSHNITNVVIEVNGDEARAASRVMAWQWFDIPGADPLRPTDLLAVGGYEDRLRRTAQGWRIYERRGINFGTGIGAGSVPDPMRAIFQAMQGRTPGWPA</sequence>
<dbReference type="Gene3D" id="3.10.450.50">
    <property type="match status" value="1"/>
</dbReference>
<dbReference type="RefSeq" id="WP_017180928.1">
    <property type="nucleotide sequence ID" value="NZ_CP022746.1"/>
</dbReference>
<protein>
    <submittedName>
        <fullName evidence="2">Nuclear transport factor 2 family protein</fullName>
    </submittedName>
</protein>
<dbReference type="Pfam" id="PF13577">
    <property type="entry name" value="SnoaL_4"/>
    <property type="match status" value="1"/>
</dbReference>
<accession>A0A249MX85</accession>
<dbReference type="Proteomes" id="UP000217141">
    <property type="component" value="Chromosome II"/>
</dbReference>
<dbReference type="InterPro" id="IPR037401">
    <property type="entry name" value="SnoaL-like"/>
</dbReference>
<dbReference type="InterPro" id="IPR032710">
    <property type="entry name" value="NTF2-like_dom_sf"/>
</dbReference>
<dbReference type="KEGG" id="shyd:CJD35_15530"/>
<dbReference type="EMBL" id="CP022746">
    <property type="protein sequence ID" value="ASY45946.1"/>
    <property type="molecule type" value="Genomic_DNA"/>
</dbReference>
<dbReference type="AlphaFoldDB" id="A0A249MX85"/>